<dbReference type="InterPro" id="IPR051165">
    <property type="entry name" value="Multifunctional_ANK_Repeat"/>
</dbReference>
<keyword evidence="2" id="KW-0040">ANK repeat</keyword>
<dbReference type="STRING" id="708197.A0A166R751"/>
<comment type="caution">
    <text evidence="3">The sequence shown here is derived from an EMBL/GenBank/DDBJ whole genome shotgun (WGS) entry which is preliminary data.</text>
</comment>
<dbReference type="InterPro" id="IPR036770">
    <property type="entry name" value="Ankyrin_rpt-contain_sf"/>
</dbReference>
<dbReference type="AlphaFoldDB" id="A0A166R751"/>
<dbReference type="Gene3D" id="1.25.40.20">
    <property type="entry name" value="Ankyrin repeat-containing domain"/>
    <property type="match status" value="1"/>
</dbReference>
<accession>A0A166R751</accession>
<dbReference type="InterPro" id="IPR002110">
    <property type="entry name" value="Ankyrin_rpt"/>
</dbReference>
<evidence type="ECO:0000313" key="3">
    <source>
        <dbReference type="EMBL" id="KZL68849.1"/>
    </source>
</evidence>
<proteinExistence type="predicted"/>
<keyword evidence="4" id="KW-1185">Reference proteome</keyword>
<evidence type="ECO:0000256" key="1">
    <source>
        <dbReference type="ARBA" id="ARBA00022737"/>
    </source>
</evidence>
<reference evidence="3 4" key="1">
    <citation type="submission" date="2015-06" db="EMBL/GenBank/DDBJ databases">
        <title>Survival trade-offs in plant roots during colonization by closely related pathogenic and mutualistic fungi.</title>
        <authorList>
            <person name="Hacquard S."/>
            <person name="Kracher B."/>
            <person name="Hiruma K."/>
            <person name="Weinman A."/>
            <person name="Muench P."/>
            <person name="Garrido Oter R."/>
            <person name="Ver Loren van Themaat E."/>
            <person name="Dallerey J.-F."/>
            <person name="Damm U."/>
            <person name="Henrissat B."/>
            <person name="Lespinet O."/>
            <person name="Thon M."/>
            <person name="Kemen E."/>
            <person name="McHardy A.C."/>
            <person name="Schulze-Lefert P."/>
            <person name="O'Connell R.J."/>
        </authorList>
    </citation>
    <scope>NUCLEOTIDE SEQUENCE [LARGE SCALE GENOMIC DNA]</scope>
    <source>
        <strain evidence="3 4">0861</strain>
    </source>
</reference>
<gene>
    <name evidence="3" type="ORF">CT0861_01694</name>
</gene>
<dbReference type="EMBL" id="LFIV01000118">
    <property type="protein sequence ID" value="KZL68849.1"/>
    <property type="molecule type" value="Genomic_DNA"/>
</dbReference>
<dbReference type="PANTHER" id="PTHR24123">
    <property type="entry name" value="ANKYRIN REPEAT-CONTAINING"/>
    <property type="match status" value="1"/>
</dbReference>
<protein>
    <submittedName>
        <fullName evidence="3">Multiple ankyrin repeats single KH domain</fullName>
    </submittedName>
</protein>
<dbReference type="SUPFAM" id="SSF48403">
    <property type="entry name" value="Ankyrin repeat"/>
    <property type="match status" value="1"/>
</dbReference>
<sequence>MDGFPPVPAEITRLIAIEIVRARGIKRALRLRRVNRSWDHEIVEAIVESGILEENPKMKAYWTPFKAKYVMHKLQQREGLLSRGLRIVRKAAQRLVALRTGKPESETQEEVQEVLWEFCKVTQDFCRVTADSWFEVPEEITPIDDSGEAFRGALVAGAVALNDLHLLQQVLPLVEDQDSRHLIYMQKEMEDWVLCWPLNIAAYRGHAEALRMLFEVLQHRLGFENACSTALEYASAASQIETVKLSRYPLGDSTFDYPYENFLSEMEKKTPEVFDCLYEWQKDNLLRDHYNPWEIRDTEHARSELRSRAYCQATSCGNLPIMKYLVSHGAPPKLDDRAPDDGDTYHTWMSVVADGGYDDVMEFLLENGQDISSQSLEYACRHGNPACVRILLEHGARDSFKPGSALLEAVKGEHEQALRLLESNGSASEDHRKQALELAEKEGLESMAQLIKEYMLRPPGLTGPRETT</sequence>
<dbReference type="PANTHER" id="PTHR24123:SF33">
    <property type="entry name" value="PROTEIN HOS4"/>
    <property type="match status" value="1"/>
</dbReference>
<dbReference type="Proteomes" id="UP000076552">
    <property type="component" value="Unassembled WGS sequence"/>
</dbReference>
<name>A0A166R751_9PEZI</name>
<evidence type="ECO:0000256" key="2">
    <source>
        <dbReference type="ARBA" id="ARBA00023043"/>
    </source>
</evidence>
<keyword evidence="1" id="KW-0677">Repeat</keyword>
<organism evidence="3 4">
    <name type="scientific">Colletotrichum tofieldiae</name>
    <dbReference type="NCBI Taxonomy" id="708197"/>
    <lineage>
        <taxon>Eukaryota</taxon>
        <taxon>Fungi</taxon>
        <taxon>Dikarya</taxon>
        <taxon>Ascomycota</taxon>
        <taxon>Pezizomycotina</taxon>
        <taxon>Sordariomycetes</taxon>
        <taxon>Hypocreomycetidae</taxon>
        <taxon>Glomerellales</taxon>
        <taxon>Glomerellaceae</taxon>
        <taxon>Colletotrichum</taxon>
        <taxon>Colletotrichum spaethianum species complex</taxon>
    </lineage>
</organism>
<dbReference type="Pfam" id="PF12796">
    <property type="entry name" value="Ank_2"/>
    <property type="match status" value="1"/>
</dbReference>
<evidence type="ECO:0000313" key="4">
    <source>
        <dbReference type="Proteomes" id="UP000076552"/>
    </source>
</evidence>